<reference evidence="15" key="3">
    <citation type="submission" date="2025-09" db="UniProtKB">
        <authorList>
            <consortium name="Ensembl"/>
        </authorList>
    </citation>
    <scope>IDENTIFICATION</scope>
</reference>
<evidence type="ECO:0000256" key="9">
    <source>
        <dbReference type="ARBA" id="ARBA00023157"/>
    </source>
</evidence>
<keyword evidence="5" id="KW-0552">Olfaction</keyword>
<evidence type="ECO:0000259" key="14">
    <source>
        <dbReference type="PROSITE" id="PS50262"/>
    </source>
</evidence>
<organism evidence="15 16">
    <name type="scientific">Lepisosteus oculatus</name>
    <name type="common">Spotted gar</name>
    <dbReference type="NCBI Taxonomy" id="7918"/>
    <lineage>
        <taxon>Eukaryota</taxon>
        <taxon>Metazoa</taxon>
        <taxon>Chordata</taxon>
        <taxon>Craniata</taxon>
        <taxon>Vertebrata</taxon>
        <taxon>Euteleostomi</taxon>
        <taxon>Actinopterygii</taxon>
        <taxon>Neopterygii</taxon>
        <taxon>Holostei</taxon>
        <taxon>Semionotiformes</taxon>
        <taxon>Lepisosteidae</taxon>
        <taxon>Lepisosteus</taxon>
    </lineage>
</organism>
<feature type="transmembrane region" description="Helical" evidence="13">
    <location>
        <begin position="57"/>
        <end position="80"/>
    </location>
</feature>
<dbReference type="GO" id="GO:0005886">
    <property type="term" value="C:plasma membrane"/>
    <property type="evidence" value="ECO:0000318"/>
    <property type="project" value="GO_Central"/>
</dbReference>
<evidence type="ECO:0000256" key="6">
    <source>
        <dbReference type="ARBA" id="ARBA00022989"/>
    </source>
</evidence>
<dbReference type="PROSITE" id="PS50262">
    <property type="entry name" value="G_PROTEIN_RECEP_F1_2"/>
    <property type="match status" value="1"/>
</dbReference>
<keyword evidence="11" id="KW-0325">Glycoprotein</keyword>
<dbReference type="Ensembl" id="ENSLOCT00000021609.1">
    <property type="protein sequence ID" value="ENSLOCP00000021572.1"/>
    <property type="gene ID" value="ENSLOCG00000017467.1"/>
</dbReference>
<keyword evidence="9" id="KW-1015">Disulfide bond</keyword>
<feature type="transmembrane region" description="Helical" evidence="13">
    <location>
        <begin position="276"/>
        <end position="296"/>
    </location>
</feature>
<dbReference type="InterPro" id="IPR000276">
    <property type="entry name" value="GPCR_Rhodpsn"/>
</dbReference>
<keyword evidence="6 13" id="KW-1133">Transmembrane helix</keyword>
<keyword evidence="8 13" id="KW-0472">Membrane</keyword>
<dbReference type="PRINTS" id="PR00237">
    <property type="entry name" value="GPCRRHODOPSN"/>
</dbReference>
<dbReference type="Pfam" id="PF13853">
    <property type="entry name" value="7tm_4"/>
    <property type="match status" value="1"/>
</dbReference>
<dbReference type="PRINTS" id="PR00245">
    <property type="entry name" value="OLFACTORYR"/>
</dbReference>
<dbReference type="PANTHER" id="PTHR26450">
    <property type="entry name" value="OLFACTORY RECEPTOR 56B1-RELATED"/>
    <property type="match status" value="1"/>
</dbReference>
<evidence type="ECO:0000256" key="7">
    <source>
        <dbReference type="ARBA" id="ARBA00023040"/>
    </source>
</evidence>
<dbReference type="FunFam" id="1.20.1070.10:FF:000024">
    <property type="entry name" value="Olfactory receptor"/>
    <property type="match status" value="1"/>
</dbReference>
<evidence type="ECO:0000256" key="12">
    <source>
        <dbReference type="ARBA" id="ARBA00023224"/>
    </source>
</evidence>
<dbReference type="GO" id="GO:0004930">
    <property type="term" value="F:G protein-coupled receptor activity"/>
    <property type="evidence" value="ECO:0007669"/>
    <property type="project" value="UniProtKB-KW"/>
</dbReference>
<dbReference type="InterPro" id="IPR050402">
    <property type="entry name" value="OR51/52/56-like"/>
</dbReference>
<evidence type="ECO:0000256" key="8">
    <source>
        <dbReference type="ARBA" id="ARBA00023136"/>
    </source>
</evidence>
<proteinExistence type="predicted"/>
<dbReference type="PANTHER" id="PTHR26450:SF391">
    <property type="entry name" value="ODORANT RECEPTOR-RELATED"/>
    <property type="match status" value="1"/>
</dbReference>
<dbReference type="STRING" id="7918.ENSLOCP00000021572"/>
<feature type="transmembrane region" description="Helical" evidence="13">
    <location>
        <begin position="199"/>
        <end position="227"/>
    </location>
</feature>
<comment type="subcellular location">
    <subcellularLocation>
        <location evidence="1">Cell membrane</location>
        <topology evidence="1">Multi-pass membrane protein</topology>
    </subcellularLocation>
</comment>
<feature type="transmembrane region" description="Helical" evidence="13">
    <location>
        <begin position="146"/>
        <end position="168"/>
    </location>
</feature>
<dbReference type="InterPro" id="IPR000725">
    <property type="entry name" value="Olfact_rcpt"/>
</dbReference>
<reference evidence="15" key="2">
    <citation type="submission" date="2025-08" db="UniProtKB">
        <authorList>
            <consortium name="Ensembl"/>
        </authorList>
    </citation>
    <scope>IDENTIFICATION</scope>
</reference>
<evidence type="ECO:0000256" key="4">
    <source>
        <dbReference type="ARBA" id="ARBA00022692"/>
    </source>
</evidence>
<dbReference type="Bgee" id="ENSLOCG00000017467">
    <property type="expression patterns" value="Expressed in muscle tissue"/>
</dbReference>
<keyword evidence="16" id="KW-1185">Reference proteome</keyword>
<dbReference type="OMA" id="CITHFIV"/>
<dbReference type="Gene3D" id="1.20.1070.10">
    <property type="entry name" value="Rhodopsin 7-helix transmembrane proteins"/>
    <property type="match status" value="1"/>
</dbReference>
<evidence type="ECO:0000313" key="15">
    <source>
        <dbReference type="Ensembl" id="ENSLOCP00000021572.1"/>
    </source>
</evidence>
<evidence type="ECO:0000256" key="5">
    <source>
        <dbReference type="ARBA" id="ARBA00022725"/>
    </source>
</evidence>
<dbReference type="InParanoid" id="W5NLR3"/>
<keyword evidence="2" id="KW-1003">Cell membrane</keyword>
<keyword evidence="3" id="KW-0716">Sensory transduction</keyword>
<dbReference type="SMART" id="SM01381">
    <property type="entry name" value="7TM_GPCR_Srsx"/>
    <property type="match status" value="1"/>
</dbReference>
<evidence type="ECO:0000256" key="3">
    <source>
        <dbReference type="ARBA" id="ARBA00022606"/>
    </source>
</evidence>
<dbReference type="SUPFAM" id="SSF81321">
    <property type="entry name" value="Family A G protein-coupled receptor-like"/>
    <property type="match status" value="1"/>
</dbReference>
<sequence length="319" mass="36039">MQKQESGNVSHTEFLLIGFYGLEEQRWLLFFPFFLMFMLSTAVNSFLIFVIKTQRSLHSPMCVLIGAMAFVDLSLPVFFVPKMLLSFLFNWNGISLVGCLVQMFFIHFFGAFQSSILLWMALDRYAAICIPLRYNDYMNPSSSAKFVVASVLRNGIFILVIVILAGYLSYCSSNVIDHCFCEHMALVSLACGSTSVNSIVGLTTIFCVTTLDCVIMVVSYVKIFILVFKTASGKSSRKAIHTCITHIIVMCVSYFCAMTSFFAYRIKNSISPNVRVLISTMYLLFPSCFNPIIYGIRTKEIREQILKLIKRSQVAQTSV</sequence>
<accession>W5NLR3</accession>
<dbReference type="GeneTree" id="ENSGT01150000286905"/>
<evidence type="ECO:0000256" key="13">
    <source>
        <dbReference type="SAM" id="Phobius"/>
    </source>
</evidence>
<evidence type="ECO:0000256" key="2">
    <source>
        <dbReference type="ARBA" id="ARBA00022475"/>
    </source>
</evidence>
<dbReference type="HOGENOM" id="CLU_012526_0_1_1"/>
<protein>
    <submittedName>
        <fullName evidence="15">Olfactory receptor 52K1-like</fullName>
    </submittedName>
</protein>
<dbReference type="eggNOG" id="ENOG502RYU0">
    <property type="taxonomic scope" value="Eukaryota"/>
</dbReference>
<evidence type="ECO:0000256" key="10">
    <source>
        <dbReference type="ARBA" id="ARBA00023170"/>
    </source>
</evidence>
<feature type="transmembrane region" description="Helical" evidence="13">
    <location>
        <begin position="27"/>
        <end position="51"/>
    </location>
</feature>
<dbReference type="AlphaFoldDB" id="W5NLR3"/>
<evidence type="ECO:0000256" key="11">
    <source>
        <dbReference type="ARBA" id="ARBA00023180"/>
    </source>
</evidence>
<dbReference type="Proteomes" id="UP000018468">
    <property type="component" value="Linkage group LG3"/>
</dbReference>
<keyword evidence="4 13" id="KW-0812">Transmembrane</keyword>
<feature type="domain" description="G-protein coupled receptors family 1 profile" evidence="14">
    <location>
        <begin position="43"/>
        <end position="294"/>
    </location>
</feature>
<feature type="transmembrane region" description="Helical" evidence="13">
    <location>
        <begin position="239"/>
        <end position="264"/>
    </location>
</feature>
<dbReference type="EMBL" id="AHAT01003288">
    <property type="status" value="NOT_ANNOTATED_CDS"/>
    <property type="molecule type" value="Genomic_DNA"/>
</dbReference>
<evidence type="ECO:0000256" key="1">
    <source>
        <dbReference type="ARBA" id="ARBA00004651"/>
    </source>
</evidence>
<dbReference type="InterPro" id="IPR017452">
    <property type="entry name" value="GPCR_Rhodpsn_7TM"/>
</dbReference>
<dbReference type="GO" id="GO:0004984">
    <property type="term" value="F:olfactory receptor activity"/>
    <property type="evidence" value="ECO:0000318"/>
    <property type="project" value="GO_Central"/>
</dbReference>
<evidence type="ECO:0000313" key="16">
    <source>
        <dbReference type="Proteomes" id="UP000018468"/>
    </source>
</evidence>
<keyword evidence="10" id="KW-0675">Receptor</keyword>
<keyword evidence="12" id="KW-0807">Transducer</keyword>
<name>W5NLR3_LEPOC</name>
<keyword evidence="7" id="KW-0297">G-protein coupled receptor</keyword>
<reference evidence="16" key="1">
    <citation type="submission" date="2011-12" db="EMBL/GenBank/DDBJ databases">
        <title>The Draft Genome of Lepisosteus oculatus.</title>
        <authorList>
            <consortium name="The Broad Institute Genome Assembly &amp; Analysis Group"/>
            <consortium name="Computational R&amp;D Group"/>
            <consortium name="and Sequencing Platform"/>
            <person name="Di Palma F."/>
            <person name="Alfoldi J."/>
            <person name="Johnson J."/>
            <person name="Berlin A."/>
            <person name="Gnerre S."/>
            <person name="Jaffe D."/>
            <person name="MacCallum I."/>
            <person name="Young S."/>
            <person name="Walker B.J."/>
            <person name="Lander E.S."/>
            <person name="Lindblad-Toh K."/>
        </authorList>
    </citation>
    <scope>NUCLEOTIDE SEQUENCE [LARGE SCALE GENOMIC DNA]</scope>
</reference>